<feature type="domain" description="Peptidase S9 prolyl oligopeptidase catalytic" evidence="3">
    <location>
        <begin position="76"/>
        <end position="233"/>
    </location>
</feature>
<reference evidence="4 5" key="1">
    <citation type="journal article" date="2019" name="Int. J. Syst. Evol. Microbiol.">
        <title>The Global Catalogue of Microorganisms (GCM) 10K type strain sequencing project: providing services to taxonomists for standard genome sequencing and annotation.</title>
        <authorList>
            <consortium name="The Broad Institute Genomics Platform"/>
            <consortium name="The Broad Institute Genome Sequencing Center for Infectious Disease"/>
            <person name="Wu L."/>
            <person name="Ma J."/>
        </authorList>
    </citation>
    <scope>NUCLEOTIDE SEQUENCE [LARGE SCALE GENOMIC DNA]</scope>
    <source>
        <strain evidence="4 5">JCM 4565</strain>
    </source>
</reference>
<sequence length="423" mass="44207">MHGTVFAPSNSPAEATRRPGLVMVGGSTSAAHATPATTALRPEAESYARRGVVTLVYDKRTVGYSTFHHDYAQLGDDALAALRALDRQPGVDPARSGLWGLSEGAWAVSLAAAKSQDVRFVVTIGAAGLPPARQTGWTDEQLFRHAGLSGSMPGAVNRALRLVSSAGLYPAADYDPLPAWRRLRQPVLLLWGDRDRQAVPAESTRLISAALAQGGNRQVTVRFLPGNHDLHTPTDDGFPHTPTQIPGAADLVAGWINDPSHTPPPGLGTSSPTPHQLTASRPLAPINVGLEIAAATALLAAFASYPATAATRRLMGRRTAPAVRAPARLLAATGLAGTGLSLLYLVFLVADTGGYTLGPLLGGRTLPWLGLQVLAATTVAATVATAALWWRRRDGGGAVRLAILLAGGLLFIPWALSWGLLLP</sequence>
<keyword evidence="2" id="KW-0812">Transmembrane</keyword>
<accession>A0ABN0WR95</accession>
<dbReference type="SUPFAM" id="SSF53474">
    <property type="entry name" value="alpha/beta-Hydrolases"/>
    <property type="match status" value="1"/>
</dbReference>
<dbReference type="InterPro" id="IPR053145">
    <property type="entry name" value="AB_hydrolase_Est10"/>
</dbReference>
<feature type="transmembrane region" description="Helical" evidence="2">
    <location>
        <begin position="329"/>
        <end position="349"/>
    </location>
</feature>
<dbReference type="EMBL" id="BAAABW010000013">
    <property type="protein sequence ID" value="GAA0344745.1"/>
    <property type="molecule type" value="Genomic_DNA"/>
</dbReference>
<dbReference type="Proteomes" id="UP001500063">
    <property type="component" value="Unassembled WGS sequence"/>
</dbReference>
<proteinExistence type="predicted"/>
<organism evidence="4 5">
    <name type="scientific">Streptomyces blastmyceticus</name>
    <dbReference type="NCBI Taxonomy" id="68180"/>
    <lineage>
        <taxon>Bacteria</taxon>
        <taxon>Bacillati</taxon>
        <taxon>Actinomycetota</taxon>
        <taxon>Actinomycetes</taxon>
        <taxon>Kitasatosporales</taxon>
        <taxon>Streptomycetaceae</taxon>
        <taxon>Streptomyces</taxon>
    </lineage>
</organism>
<keyword evidence="4" id="KW-0378">Hydrolase</keyword>
<keyword evidence="2" id="KW-0472">Membrane</keyword>
<dbReference type="InterPro" id="IPR001375">
    <property type="entry name" value="Peptidase_S9_cat"/>
</dbReference>
<evidence type="ECO:0000259" key="3">
    <source>
        <dbReference type="Pfam" id="PF00326"/>
    </source>
</evidence>
<evidence type="ECO:0000256" key="2">
    <source>
        <dbReference type="SAM" id="Phobius"/>
    </source>
</evidence>
<dbReference type="PANTHER" id="PTHR43265">
    <property type="entry name" value="ESTERASE ESTD"/>
    <property type="match status" value="1"/>
</dbReference>
<name>A0ABN0WR95_9ACTN</name>
<dbReference type="Gene3D" id="3.40.50.1820">
    <property type="entry name" value="alpha/beta hydrolase"/>
    <property type="match status" value="1"/>
</dbReference>
<feature type="region of interest" description="Disordered" evidence="1">
    <location>
        <begin position="257"/>
        <end position="277"/>
    </location>
</feature>
<evidence type="ECO:0000256" key="1">
    <source>
        <dbReference type="SAM" id="MobiDB-lite"/>
    </source>
</evidence>
<feature type="transmembrane region" description="Helical" evidence="2">
    <location>
        <begin position="288"/>
        <end position="308"/>
    </location>
</feature>
<feature type="transmembrane region" description="Helical" evidence="2">
    <location>
        <begin position="369"/>
        <end position="389"/>
    </location>
</feature>
<dbReference type="Pfam" id="PF00326">
    <property type="entry name" value="Peptidase_S9"/>
    <property type="match status" value="1"/>
</dbReference>
<evidence type="ECO:0000313" key="5">
    <source>
        <dbReference type="Proteomes" id="UP001500063"/>
    </source>
</evidence>
<dbReference type="PANTHER" id="PTHR43265:SF1">
    <property type="entry name" value="ESTERASE ESTD"/>
    <property type="match status" value="1"/>
</dbReference>
<keyword evidence="5" id="KW-1185">Reference proteome</keyword>
<evidence type="ECO:0000313" key="4">
    <source>
        <dbReference type="EMBL" id="GAA0344745.1"/>
    </source>
</evidence>
<dbReference type="GO" id="GO:0016787">
    <property type="term" value="F:hydrolase activity"/>
    <property type="evidence" value="ECO:0007669"/>
    <property type="project" value="UniProtKB-KW"/>
</dbReference>
<gene>
    <name evidence="4" type="ORF">GCM10010319_21160</name>
</gene>
<protein>
    <submittedName>
        <fullName evidence="4">Alpha/beta hydrolase</fullName>
    </submittedName>
</protein>
<comment type="caution">
    <text evidence="4">The sequence shown here is derived from an EMBL/GenBank/DDBJ whole genome shotgun (WGS) entry which is preliminary data.</text>
</comment>
<dbReference type="InterPro" id="IPR029058">
    <property type="entry name" value="AB_hydrolase_fold"/>
</dbReference>
<feature type="transmembrane region" description="Helical" evidence="2">
    <location>
        <begin position="401"/>
        <end position="421"/>
    </location>
</feature>
<keyword evidence="2" id="KW-1133">Transmembrane helix</keyword>